<sequence length="243" mass="28499">MKRERTGKMFKNYRLLAQPVYDIRQKKIVMYELVVGKVGEKASSFIEEKNQMNTFFEENYSGFINWLQKELMKILAKKTYPKISINIRSSQFFHLETMKMFERLRTHNDKIIVEITEDLVRLPENKNHLTPMELDAFLYGKIRSLQAFGYEVILDDVGCGINSLERVTYYLPLISGFKISLEKFELNRIEPFIAAWKKFADENGKQVVLEHVKNETDSSVLLGMNLALQQGNWLDKVVKKRVS</sequence>
<dbReference type="InterPro" id="IPR001633">
    <property type="entry name" value="EAL_dom"/>
</dbReference>
<dbReference type="InterPro" id="IPR035919">
    <property type="entry name" value="EAL_sf"/>
</dbReference>
<dbReference type="SUPFAM" id="SSF141868">
    <property type="entry name" value="EAL domain-like"/>
    <property type="match status" value="1"/>
</dbReference>
<dbReference type="EMBL" id="LARY01000002">
    <property type="protein sequence ID" value="RDX01196.1"/>
    <property type="molecule type" value="Genomic_DNA"/>
</dbReference>
<proteinExistence type="predicted"/>
<dbReference type="Gene3D" id="3.20.20.450">
    <property type="entry name" value="EAL domain"/>
    <property type="match status" value="1"/>
</dbReference>
<dbReference type="Pfam" id="PF00563">
    <property type="entry name" value="EAL"/>
    <property type="match status" value="1"/>
</dbReference>
<evidence type="ECO:0000313" key="3">
    <source>
        <dbReference type="Proteomes" id="UP000257055"/>
    </source>
</evidence>
<accession>A0A3D8TTP7</accession>
<protein>
    <recommendedName>
        <fullName evidence="1">EAL domain-containing protein</fullName>
    </recommendedName>
</protein>
<name>A0A3D8TTP7_9LIST</name>
<reference evidence="3" key="1">
    <citation type="submission" date="2015-04" db="EMBL/GenBank/DDBJ databases">
        <authorList>
            <person name="Schardt J."/>
            <person name="Mueller-Herbst S."/>
            <person name="Scherer S."/>
            <person name="Huptas C."/>
        </authorList>
    </citation>
    <scope>NUCLEOTIDE SEQUENCE [LARGE SCALE GENOMIC DNA]</scope>
    <source>
        <strain evidence="3">Kiel-L1</strain>
    </source>
</reference>
<dbReference type="PROSITE" id="PS50883">
    <property type="entry name" value="EAL"/>
    <property type="match status" value="1"/>
</dbReference>
<feature type="domain" description="EAL" evidence="1">
    <location>
        <begin position="1"/>
        <end position="243"/>
    </location>
</feature>
<comment type="caution">
    <text evidence="2">The sequence shown here is derived from an EMBL/GenBank/DDBJ whole genome shotgun (WGS) entry which is preliminary data.</text>
</comment>
<dbReference type="Proteomes" id="UP000257055">
    <property type="component" value="Unassembled WGS sequence"/>
</dbReference>
<dbReference type="AlphaFoldDB" id="A0A3D8TTP7"/>
<keyword evidence="3" id="KW-1185">Reference proteome</keyword>
<evidence type="ECO:0000313" key="2">
    <source>
        <dbReference type="EMBL" id="RDX01196.1"/>
    </source>
</evidence>
<gene>
    <name evidence="2" type="ORF">UR08_09665</name>
</gene>
<dbReference type="SMART" id="SM00052">
    <property type="entry name" value="EAL"/>
    <property type="match status" value="1"/>
</dbReference>
<evidence type="ECO:0000259" key="1">
    <source>
        <dbReference type="PROSITE" id="PS50883"/>
    </source>
</evidence>
<organism evidence="2 3">
    <name type="scientific">Listeria kieliensis</name>
    <dbReference type="NCBI Taxonomy" id="1621700"/>
    <lineage>
        <taxon>Bacteria</taxon>
        <taxon>Bacillati</taxon>
        <taxon>Bacillota</taxon>
        <taxon>Bacilli</taxon>
        <taxon>Bacillales</taxon>
        <taxon>Listeriaceae</taxon>
        <taxon>Listeria</taxon>
    </lineage>
</organism>